<feature type="region of interest" description="Disordered" evidence="1">
    <location>
        <begin position="68"/>
        <end position="92"/>
    </location>
</feature>
<proteinExistence type="predicted"/>
<gene>
    <name evidence="2" type="ORF">D9C73_010605</name>
</gene>
<dbReference type="AlphaFoldDB" id="A0A4U5UNG5"/>
<sequence>MADTNDVCGRICCSVNIYLSLKVKDQSPRLDHVYHAVQLETHHCILWYTAVINDPVSMKDNDAECLMGRNEEDVEDEWEQGQNPPKGGDTHP</sequence>
<protein>
    <submittedName>
        <fullName evidence="2">Uncharacterized protein</fullName>
    </submittedName>
</protein>
<reference evidence="2 3" key="1">
    <citation type="submission" date="2019-01" db="EMBL/GenBank/DDBJ databases">
        <title>Genome Assembly of Collichthys lucidus.</title>
        <authorList>
            <person name="Cai M."/>
            <person name="Xiao S."/>
        </authorList>
    </citation>
    <scope>NUCLEOTIDE SEQUENCE [LARGE SCALE GENOMIC DNA]</scope>
    <source>
        <strain evidence="2">JT15FE1705JMU</strain>
        <tissue evidence="2">Muscle</tissue>
    </source>
</reference>
<evidence type="ECO:0000256" key="1">
    <source>
        <dbReference type="SAM" id="MobiDB-lite"/>
    </source>
</evidence>
<name>A0A4U5UNG5_COLLU</name>
<evidence type="ECO:0000313" key="2">
    <source>
        <dbReference type="EMBL" id="TKS76516.1"/>
    </source>
</evidence>
<dbReference type="EMBL" id="CM014087">
    <property type="protein sequence ID" value="TKS76516.1"/>
    <property type="molecule type" value="Genomic_DNA"/>
</dbReference>
<dbReference type="Proteomes" id="UP000298787">
    <property type="component" value="Chromosome 10"/>
</dbReference>
<keyword evidence="3" id="KW-1185">Reference proteome</keyword>
<accession>A0A4U5UNG5</accession>
<organism evidence="2 3">
    <name type="scientific">Collichthys lucidus</name>
    <name type="common">Big head croaker</name>
    <name type="synonym">Sciaena lucida</name>
    <dbReference type="NCBI Taxonomy" id="240159"/>
    <lineage>
        <taxon>Eukaryota</taxon>
        <taxon>Metazoa</taxon>
        <taxon>Chordata</taxon>
        <taxon>Craniata</taxon>
        <taxon>Vertebrata</taxon>
        <taxon>Euteleostomi</taxon>
        <taxon>Actinopterygii</taxon>
        <taxon>Neopterygii</taxon>
        <taxon>Teleostei</taxon>
        <taxon>Neoteleostei</taxon>
        <taxon>Acanthomorphata</taxon>
        <taxon>Eupercaria</taxon>
        <taxon>Sciaenidae</taxon>
        <taxon>Collichthys</taxon>
    </lineage>
</organism>
<evidence type="ECO:0000313" key="3">
    <source>
        <dbReference type="Proteomes" id="UP000298787"/>
    </source>
</evidence>